<evidence type="ECO:0000313" key="3">
    <source>
        <dbReference type="EMBL" id="RZO75136.1"/>
    </source>
</evidence>
<dbReference type="Pfam" id="PF07978">
    <property type="entry name" value="NIPSNAP"/>
    <property type="match status" value="1"/>
</dbReference>
<dbReference type="Gene3D" id="3.30.70.100">
    <property type="match status" value="1"/>
</dbReference>
<evidence type="ECO:0000259" key="2">
    <source>
        <dbReference type="Pfam" id="PF07978"/>
    </source>
</evidence>
<gene>
    <name evidence="3" type="ORF">EVA69_04715</name>
</gene>
<dbReference type="InterPro" id="IPR012577">
    <property type="entry name" value="NIPSNAP"/>
</dbReference>
<keyword evidence="1" id="KW-0732">Signal</keyword>
<evidence type="ECO:0000256" key="1">
    <source>
        <dbReference type="SAM" id="SignalP"/>
    </source>
</evidence>
<feature type="signal peptide" evidence="1">
    <location>
        <begin position="1"/>
        <end position="23"/>
    </location>
</feature>
<dbReference type="AlphaFoldDB" id="A0A520RY11"/>
<dbReference type="EMBL" id="SHAH01000068">
    <property type="protein sequence ID" value="RZO75136.1"/>
    <property type="molecule type" value="Genomic_DNA"/>
</dbReference>
<feature type="chain" id="PRO_5022061517" description="NIPSNAP domain-containing protein" evidence="1">
    <location>
        <begin position="24"/>
        <end position="155"/>
    </location>
</feature>
<comment type="caution">
    <text evidence="3">The sequence shown here is derived from an EMBL/GenBank/DDBJ whole genome shotgun (WGS) entry which is preliminary data.</text>
</comment>
<organism evidence="3 4">
    <name type="scientific">OM182 bacterium</name>
    <dbReference type="NCBI Taxonomy" id="2510334"/>
    <lineage>
        <taxon>Bacteria</taxon>
        <taxon>Pseudomonadati</taxon>
        <taxon>Pseudomonadota</taxon>
        <taxon>Gammaproteobacteria</taxon>
        <taxon>OMG group</taxon>
        <taxon>OM182 clade</taxon>
    </lineage>
</organism>
<dbReference type="SUPFAM" id="SSF54909">
    <property type="entry name" value="Dimeric alpha+beta barrel"/>
    <property type="match status" value="1"/>
</dbReference>
<dbReference type="InterPro" id="IPR011008">
    <property type="entry name" value="Dimeric_a/b-barrel"/>
</dbReference>
<evidence type="ECO:0000313" key="4">
    <source>
        <dbReference type="Proteomes" id="UP000320404"/>
    </source>
</evidence>
<feature type="domain" description="NIPSNAP" evidence="2">
    <location>
        <begin position="52"/>
        <end position="135"/>
    </location>
</feature>
<proteinExistence type="predicted"/>
<reference evidence="3 4" key="1">
    <citation type="submission" date="2019-02" db="EMBL/GenBank/DDBJ databases">
        <title>Prokaryotic population dynamics and viral predation in marine succession experiment using metagenomics: the confinement effect.</title>
        <authorList>
            <person name="Haro-Moreno J.M."/>
            <person name="Rodriguez-Valera F."/>
            <person name="Lopez-Perez M."/>
        </authorList>
    </citation>
    <scope>NUCLEOTIDE SEQUENCE [LARGE SCALE GENOMIC DNA]</scope>
    <source>
        <strain evidence="3">MED-G158</strain>
    </source>
</reference>
<accession>A0A520RY11</accession>
<sequence length="155" mass="17737">MKKSVCLSLLAIFSLQLTVQAQAQEAPDPCGPASVLKDGYANNVAEDSRCFELRFYTAEPAVNGKGGVDDLHQRFRERQQALLTQHGAELVGYWQRLDNPNTIVWLLAFRDRAHRDEVFRTFRADPEWVALREKYNVPVNRELFFMSATDYSAIK</sequence>
<dbReference type="Proteomes" id="UP000320404">
    <property type="component" value="Unassembled WGS sequence"/>
</dbReference>
<protein>
    <recommendedName>
        <fullName evidence="2">NIPSNAP domain-containing protein</fullName>
    </recommendedName>
</protein>
<name>A0A520RY11_9GAMM</name>